<dbReference type="AlphaFoldDB" id="A0A7I4Z343"/>
<organism evidence="1 2">
    <name type="scientific">Haemonchus contortus</name>
    <name type="common">Barber pole worm</name>
    <dbReference type="NCBI Taxonomy" id="6289"/>
    <lineage>
        <taxon>Eukaryota</taxon>
        <taxon>Metazoa</taxon>
        <taxon>Ecdysozoa</taxon>
        <taxon>Nematoda</taxon>
        <taxon>Chromadorea</taxon>
        <taxon>Rhabditida</taxon>
        <taxon>Rhabditina</taxon>
        <taxon>Rhabditomorpha</taxon>
        <taxon>Strongyloidea</taxon>
        <taxon>Trichostrongylidae</taxon>
        <taxon>Haemonchus</taxon>
    </lineage>
</organism>
<dbReference type="Proteomes" id="UP000025227">
    <property type="component" value="Unplaced"/>
</dbReference>
<evidence type="ECO:0000313" key="2">
    <source>
        <dbReference type="WBParaSite" id="HCON_00182730-00001"/>
    </source>
</evidence>
<keyword evidence="1" id="KW-1185">Reference proteome</keyword>
<name>A0A7I4Z343_HAECO</name>
<evidence type="ECO:0000313" key="1">
    <source>
        <dbReference type="Proteomes" id="UP000025227"/>
    </source>
</evidence>
<dbReference type="WBParaSite" id="HCON_00182730-00001">
    <property type="protein sequence ID" value="HCON_00182730-00001"/>
    <property type="gene ID" value="HCON_00182730"/>
</dbReference>
<proteinExistence type="predicted"/>
<dbReference type="OMA" id="CINEKQQ"/>
<sequence length="130" mass="14657">MVCDVVEDEATVPATVIAKRAGIPRMSVQHILKKRGFKLVSKVRVDCVNEKQQKNRAECCQRLLPKLNGEFVKRIVFSDKKLFLLSPSRDSNKGCIWTNLMKKELGSSVLQSPRSTNQRSLMVWAGVSEP</sequence>
<dbReference type="Gene3D" id="3.30.420.10">
    <property type="entry name" value="Ribonuclease H-like superfamily/Ribonuclease H"/>
    <property type="match status" value="1"/>
</dbReference>
<protein>
    <submittedName>
        <fullName evidence="2">HTH lacI-type domain-containing protein</fullName>
    </submittedName>
</protein>
<dbReference type="GO" id="GO:0003676">
    <property type="term" value="F:nucleic acid binding"/>
    <property type="evidence" value="ECO:0007669"/>
    <property type="project" value="InterPro"/>
</dbReference>
<dbReference type="InterPro" id="IPR036397">
    <property type="entry name" value="RNaseH_sf"/>
</dbReference>
<reference evidence="2" key="1">
    <citation type="submission" date="2020-12" db="UniProtKB">
        <authorList>
            <consortium name="WormBaseParasite"/>
        </authorList>
    </citation>
    <scope>IDENTIFICATION</scope>
    <source>
        <strain evidence="2">MHco3</strain>
    </source>
</reference>
<accession>A0A7I4Z343</accession>
<dbReference type="OrthoDB" id="5869931at2759"/>